<organism evidence="1 2">
    <name type="scientific">Vermiconidia calcicola</name>
    <dbReference type="NCBI Taxonomy" id="1690605"/>
    <lineage>
        <taxon>Eukaryota</taxon>
        <taxon>Fungi</taxon>
        <taxon>Dikarya</taxon>
        <taxon>Ascomycota</taxon>
        <taxon>Pezizomycotina</taxon>
        <taxon>Dothideomycetes</taxon>
        <taxon>Dothideomycetidae</taxon>
        <taxon>Mycosphaerellales</taxon>
        <taxon>Extremaceae</taxon>
        <taxon>Vermiconidia</taxon>
    </lineage>
</organism>
<gene>
    <name evidence="1" type="ORF">LTR37_020880</name>
</gene>
<evidence type="ECO:0000313" key="1">
    <source>
        <dbReference type="EMBL" id="KAK3681517.1"/>
    </source>
</evidence>
<evidence type="ECO:0000313" key="2">
    <source>
        <dbReference type="Proteomes" id="UP001281147"/>
    </source>
</evidence>
<keyword evidence="2" id="KW-1185">Reference proteome</keyword>
<comment type="caution">
    <text evidence="1">The sequence shown here is derived from an EMBL/GenBank/DDBJ whole genome shotgun (WGS) entry which is preliminary data.</text>
</comment>
<proteinExistence type="predicted"/>
<protein>
    <submittedName>
        <fullName evidence="1">Uncharacterized protein</fullName>
    </submittedName>
</protein>
<accession>A0ACC3MAA6</accession>
<name>A0ACC3MAA6_9PEZI</name>
<reference evidence="1" key="1">
    <citation type="submission" date="2023-07" db="EMBL/GenBank/DDBJ databases">
        <title>Black Yeasts Isolated from many extreme environments.</title>
        <authorList>
            <person name="Coleine C."/>
            <person name="Stajich J.E."/>
            <person name="Selbmann L."/>
        </authorList>
    </citation>
    <scope>NUCLEOTIDE SEQUENCE</scope>
    <source>
        <strain evidence="1">CCFEE 5714</strain>
    </source>
</reference>
<sequence length="875" mass="96842">MFGSKERPAAGVSYMGKNQQAQYLDDLRSNRLSRPSGSRPPPPSKFTSLRRSEAQANVNVPVQDHRPQLMSSNSMPVMPAQGMARRRNDSKTSSKDPFAGRALVQPPFTQPSEKDQSSPTEEQPKQQRPGLKYMVRGSRWMEQQETKSLRMALEDMDLEEEKKIHSSAQDEAAELVWKHQNPDAPFASPDAPYLKSDIHKDYHSHLRKGSYERSHSQDAVPVLAQRVVSEGQRSASGGSQEETINTSTEAKRRSKEVLRKISPPSALVSSKKSRAPSGKSYGGLAEAVANDVAKAHRRISSGTKRILSGEKKMFMHPDDRIWEDPQEGHGKAERPTLLANPPKIQPPAQQPAQMARKNPFARVRMQAATLERANSEPILSAPMPHSNVEIQRNPPSQSKKPWYMSNEHLPPTPPSAGDHPADEVSPQATPTKDGKELRGEDIRSATSKQRSDYSPKLPRPTMVSDKPGRPIVSFKQDWKPKEVVLEETRTPPLPRSQTEPVKSNDSPSRPGPRPQMRNIPQISVEEAPKPPMPTICVPDEPSVPSIVLPEEPDFAQLSDPQSAPVTPGINVDPPSFSIEPPSINVSSPARPSTRPNLPAQPPARPLPHHASTSARINRSTQPPARPLPHHSATSPLPKSTSHYTPSVRQAGGALCAHCALPIAGRVLSAAGQRFHPGCFVCHECNTNLELVAFYPEPDNKRSERLERIAARQGGHSIPAEDDMTEDQALQQEANDGDSGLRFYCHLDFHELFSPRCKSCKTPIEGEVIVACGAEWHAGHFFCAQCGDPFDSRTPFVEKDGYAWCVGCHTHRYSSKCRKCKKPVTETVVKALGFDWHGACFVCMECNGEFEDGRYFLRGNSQEPVCVRCEERRLKA</sequence>
<dbReference type="Proteomes" id="UP001281147">
    <property type="component" value="Unassembled WGS sequence"/>
</dbReference>
<dbReference type="EMBL" id="JAUTXU010000399">
    <property type="protein sequence ID" value="KAK3681517.1"/>
    <property type="molecule type" value="Genomic_DNA"/>
</dbReference>